<reference evidence="6 7" key="1">
    <citation type="journal article" date="2019" name="Int. J. Syst. Evol. Microbiol.">
        <title>The Global Catalogue of Microorganisms (GCM) 10K type strain sequencing project: providing services to taxonomists for standard genome sequencing and annotation.</title>
        <authorList>
            <consortium name="The Broad Institute Genomics Platform"/>
            <consortium name="The Broad Institute Genome Sequencing Center for Infectious Disease"/>
            <person name="Wu L."/>
            <person name="Ma J."/>
        </authorList>
    </citation>
    <scope>NUCLEOTIDE SEQUENCE [LARGE SCALE GENOMIC DNA]</scope>
    <source>
        <strain evidence="6 7">DSM 26526</strain>
    </source>
</reference>
<dbReference type="GO" id="GO:0043814">
    <property type="term" value="F:phospholactate guanylyltransferase activity"/>
    <property type="evidence" value="ECO:0007669"/>
    <property type="project" value="UniProtKB-EC"/>
</dbReference>
<dbReference type="PANTHER" id="PTHR40392">
    <property type="entry name" value="2-PHOSPHO-L-LACTATE GUANYLYLTRANSFERASE"/>
    <property type="match status" value="1"/>
</dbReference>
<dbReference type="GO" id="GO:0052645">
    <property type="term" value="P:F420-0 metabolic process"/>
    <property type="evidence" value="ECO:0007669"/>
    <property type="project" value="UniProtKB-UniRule"/>
</dbReference>
<evidence type="ECO:0000313" key="6">
    <source>
        <dbReference type="EMBL" id="MFC7131041.1"/>
    </source>
</evidence>
<evidence type="ECO:0000256" key="3">
    <source>
        <dbReference type="ARBA" id="ARBA00022741"/>
    </source>
</evidence>
<evidence type="ECO:0000256" key="5">
    <source>
        <dbReference type="HAMAP-Rule" id="MF_02114"/>
    </source>
</evidence>
<gene>
    <name evidence="5 6" type="primary">cofC</name>
    <name evidence="6" type="ORF">ACFQI8_16845</name>
</gene>
<dbReference type="Pfam" id="PF01983">
    <property type="entry name" value="CofC"/>
    <property type="match status" value="1"/>
</dbReference>
<dbReference type="Proteomes" id="UP001596460">
    <property type="component" value="Unassembled WGS sequence"/>
</dbReference>
<dbReference type="SUPFAM" id="SSF53448">
    <property type="entry name" value="Nucleotide-diphospho-sugar transferases"/>
    <property type="match status" value="1"/>
</dbReference>
<dbReference type="HAMAP" id="MF_02114">
    <property type="entry name" value="CofC"/>
    <property type="match status" value="1"/>
</dbReference>
<dbReference type="Gene3D" id="3.90.550.10">
    <property type="entry name" value="Spore Coat Polysaccharide Biosynthesis Protein SpsA, Chain A"/>
    <property type="match status" value="1"/>
</dbReference>
<dbReference type="InterPro" id="IPR029044">
    <property type="entry name" value="Nucleotide-diphossugar_trans"/>
</dbReference>
<dbReference type="EC" id="2.7.7.68" evidence="5"/>
<evidence type="ECO:0000256" key="1">
    <source>
        <dbReference type="ARBA" id="ARBA00022679"/>
    </source>
</evidence>
<comment type="similarity">
    <text evidence="5">Belongs to the CofC family.</text>
</comment>
<dbReference type="AlphaFoldDB" id="A0ABD5XJ16"/>
<name>A0ABD5XJ16_9EURY</name>
<accession>A0ABD5XJ16</accession>
<dbReference type="GO" id="GO:0005525">
    <property type="term" value="F:GTP binding"/>
    <property type="evidence" value="ECO:0007669"/>
    <property type="project" value="UniProtKB-KW"/>
</dbReference>
<keyword evidence="4 5" id="KW-0342">GTP-binding</keyword>
<dbReference type="Gene3D" id="6.10.140.50">
    <property type="match status" value="1"/>
</dbReference>
<comment type="caution">
    <text evidence="6">The sequence shown here is derived from an EMBL/GenBank/DDBJ whole genome shotgun (WGS) entry which is preliminary data.</text>
</comment>
<sequence>MRVVVPFGGREPKTRLAPFFDADERREFAVSMLRDVLDAVRAAGGDPAVVADAPVSVGASVTVDDRPLTEVVGDELAERDELGGDPVAVVMADLALATPAALARLFETDGDVVAAPGLGGGTNALVVRHPDFSVDYHGASILDHRRIARDVGCSFAEVDSMRLAVDVDEPSDLVEVLVHGEGRAREWLVDAGVRLERGSGRVEAVRARR</sequence>
<comment type="catalytic activity">
    <reaction evidence="5">
        <text>(2S)-2-phospholactate + GTP + H(+) = (2S)-lactyl-2-diphospho-5'-guanosine + diphosphate</text>
        <dbReference type="Rhea" id="RHEA:63424"/>
        <dbReference type="ChEBI" id="CHEBI:15378"/>
        <dbReference type="ChEBI" id="CHEBI:33019"/>
        <dbReference type="ChEBI" id="CHEBI:37565"/>
        <dbReference type="ChEBI" id="CHEBI:59435"/>
        <dbReference type="ChEBI" id="CHEBI:59906"/>
        <dbReference type="EC" id="2.7.7.68"/>
    </reaction>
</comment>
<proteinExistence type="inferred from homology"/>
<dbReference type="PANTHER" id="PTHR40392:SF1">
    <property type="entry name" value="2-PHOSPHO-L-LACTATE GUANYLYLTRANSFERASE"/>
    <property type="match status" value="1"/>
</dbReference>
<dbReference type="EMBL" id="JBHTAB010000011">
    <property type="protein sequence ID" value="MFC7131041.1"/>
    <property type="molecule type" value="Genomic_DNA"/>
</dbReference>
<keyword evidence="2 5" id="KW-0548">Nucleotidyltransferase</keyword>
<keyword evidence="7" id="KW-1185">Reference proteome</keyword>
<evidence type="ECO:0000256" key="2">
    <source>
        <dbReference type="ARBA" id="ARBA00022695"/>
    </source>
</evidence>
<dbReference type="RefSeq" id="WP_390246834.1">
    <property type="nucleotide sequence ID" value="NZ_JBHTAB010000011.1"/>
</dbReference>
<comment type="function">
    <text evidence="5">Guanylyltransferase that catalyzes the activation of (2S)-2-phospholactate (2-PL) as (2S)-lactyl-2-diphospho-5'-guanosine, via the condensation of 2-PL with GTP. It is involved in the biosynthesis of coenzyme F420, a hydride carrier cofactor.</text>
</comment>
<comment type="subunit">
    <text evidence="5">Homodimer.</text>
</comment>
<organism evidence="6 7">
    <name type="scientific">Haloferax chudinovii</name>
    <dbReference type="NCBI Taxonomy" id="1109010"/>
    <lineage>
        <taxon>Archaea</taxon>
        <taxon>Methanobacteriati</taxon>
        <taxon>Methanobacteriota</taxon>
        <taxon>Stenosarchaea group</taxon>
        <taxon>Halobacteria</taxon>
        <taxon>Halobacteriales</taxon>
        <taxon>Haloferacaceae</taxon>
        <taxon>Haloferax</taxon>
    </lineage>
</organism>
<keyword evidence="3 5" id="KW-0547">Nucleotide-binding</keyword>
<protein>
    <recommendedName>
        <fullName evidence="5">2-phospho-L-lactate guanylyltransferase</fullName>
        <shortName evidence="5">LP guanylyltransferase</shortName>
        <ecNumber evidence="5">2.7.7.68</ecNumber>
    </recommendedName>
</protein>
<evidence type="ECO:0000313" key="7">
    <source>
        <dbReference type="Proteomes" id="UP001596460"/>
    </source>
</evidence>
<dbReference type="NCBIfam" id="TIGR03552">
    <property type="entry name" value="F420_cofC"/>
    <property type="match status" value="1"/>
</dbReference>
<keyword evidence="1 5" id="KW-0808">Transferase</keyword>
<evidence type="ECO:0000256" key="4">
    <source>
        <dbReference type="ARBA" id="ARBA00023134"/>
    </source>
</evidence>
<comment type="pathway">
    <text evidence="5">Cofactor biosynthesis; coenzyme F420 biosynthesis.</text>
</comment>
<dbReference type="InterPro" id="IPR002835">
    <property type="entry name" value="CofC"/>
</dbReference>